<dbReference type="EMBL" id="CP017241">
    <property type="protein sequence ID" value="APO75560.1"/>
    <property type="molecule type" value="Genomic_DNA"/>
</dbReference>
<proteinExistence type="predicted"/>
<accession>A0A1L5P613</accession>
<sequence length="121" mass="13079">MARWACALALGQMHQQRANAPGRCVDNNGFTERRSRTICSAVRPCTTAHSLHTAPGAKSRTATHAPMTARSTPSPAANGAWAWPPVLLALCQWVQRHVEAHNAIADIADYMVHPRKASFAA</sequence>
<name>A0A1L5P613_RHIET</name>
<protein>
    <submittedName>
        <fullName evidence="2">Uncharacterized protein</fullName>
    </submittedName>
</protein>
<evidence type="ECO:0000256" key="1">
    <source>
        <dbReference type="SAM" id="MobiDB-lite"/>
    </source>
</evidence>
<dbReference type="AlphaFoldDB" id="A0A1L5P613"/>
<evidence type="ECO:0000313" key="3">
    <source>
        <dbReference type="Proteomes" id="UP000185109"/>
    </source>
</evidence>
<reference evidence="2 3" key="1">
    <citation type="submission" date="2016-09" db="EMBL/GenBank/DDBJ databases">
        <title>The complete genome sequences of Rhizobium gallicum, symbiovars gallicum and phaseoli, symbionts associated to common bean (Phaseolus vulgaris).</title>
        <authorList>
            <person name="Bustos P."/>
            <person name="Santamaria R.I."/>
            <person name="Perez-Carrascal O.M."/>
            <person name="Juarez S."/>
            <person name="Lozano L."/>
            <person name="Martinez-Flores I."/>
            <person name="Martinez-Romero E."/>
            <person name="Cevallos M."/>
            <person name="Romero D."/>
            <person name="Davila G."/>
            <person name="Gonzalez V."/>
        </authorList>
    </citation>
    <scope>NUCLEOTIDE SEQUENCE [LARGE SCALE GENOMIC DNA]</scope>
    <source>
        <strain evidence="2 3">8C-3</strain>
    </source>
</reference>
<dbReference type="Proteomes" id="UP000185109">
    <property type="component" value="Chromosome"/>
</dbReference>
<feature type="region of interest" description="Disordered" evidence="1">
    <location>
        <begin position="50"/>
        <end position="76"/>
    </location>
</feature>
<organism evidence="2 3">
    <name type="scientific">Rhizobium etli 8C-3</name>
    <dbReference type="NCBI Taxonomy" id="538025"/>
    <lineage>
        <taxon>Bacteria</taxon>
        <taxon>Pseudomonadati</taxon>
        <taxon>Pseudomonadota</taxon>
        <taxon>Alphaproteobacteria</taxon>
        <taxon>Hyphomicrobiales</taxon>
        <taxon>Rhizobiaceae</taxon>
        <taxon>Rhizobium/Agrobacterium group</taxon>
        <taxon>Rhizobium</taxon>
    </lineage>
</organism>
<gene>
    <name evidence="2" type="ORF">AM571_CH02755</name>
</gene>
<evidence type="ECO:0000313" key="2">
    <source>
        <dbReference type="EMBL" id="APO75560.1"/>
    </source>
</evidence>